<keyword evidence="3" id="KW-1185">Reference proteome</keyword>
<feature type="transmembrane region" description="Helical" evidence="1">
    <location>
        <begin position="364"/>
        <end position="388"/>
    </location>
</feature>
<evidence type="ECO:0000313" key="3">
    <source>
        <dbReference type="Proteomes" id="UP000681340"/>
    </source>
</evidence>
<proteinExistence type="predicted"/>
<evidence type="ECO:0000313" key="2">
    <source>
        <dbReference type="EMBL" id="GIM65716.1"/>
    </source>
</evidence>
<keyword evidence="1" id="KW-0812">Transmembrane</keyword>
<gene>
    <name evidence="2" type="ORF">Aau02nite_19160</name>
</gene>
<feature type="transmembrane region" description="Helical" evidence="1">
    <location>
        <begin position="213"/>
        <end position="232"/>
    </location>
</feature>
<feature type="transmembrane region" description="Helical" evidence="1">
    <location>
        <begin position="85"/>
        <end position="105"/>
    </location>
</feature>
<feature type="transmembrane region" description="Helical" evidence="1">
    <location>
        <begin position="239"/>
        <end position="262"/>
    </location>
</feature>
<protein>
    <submittedName>
        <fullName evidence="2">Uncharacterized protein</fullName>
    </submittedName>
</protein>
<organism evidence="2 3">
    <name type="scientific">Actinoplanes auranticolor</name>
    <dbReference type="NCBI Taxonomy" id="47988"/>
    <lineage>
        <taxon>Bacteria</taxon>
        <taxon>Bacillati</taxon>
        <taxon>Actinomycetota</taxon>
        <taxon>Actinomycetes</taxon>
        <taxon>Micromonosporales</taxon>
        <taxon>Micromonosporaceae</taxon>
        <taxon>Actinoplanes</taxon>
    </lineage>
</organism>
<dbReference type="EMBL" id="BOQL01000018">
    <property type="protein sequence ID" value="GIM65716.1"/>
    <property type="molecule type" value="Genomic_DNA"/>
</dbReference>
<name>A0A919S6B2_9ACTN</name>
<keyword evidence="1" id="KW-0472">Membrane</keyword>
<dbReference type="Proteomes" id="UP000681340">
    <property type="component" value="Unassembled WGS sequence"/>
</dbReference>
<keyword evidence="1" id="KW-1133">Transmembrane helix</keyword>
<feature type="transmembrane region" description="Helical" evidence="1">
    <location>
        <begin position="183"/>
        <end position="201"/>
    </location>
</feature>
<feature type="transmembrane region" description="Helical" evidence="1">
    <location>
        <begin position="315"/>
        <end position="336"/>
    </location>
</feature>
<feature type="transmembrane region" description="Helical" evidence="1">
    <location>
        <begin position="282"/>
        <end position="303"/>
    </location>
</feature>
<sequence length="398" mass="37766">MVARDIGRGLVAAGGALLAMAAAAAAGLLLLDVVPLPEPGLSAGGAGGGPIGRLTAAVVAMAAGGPADVGIDPAGRLPITVQGRIQVIPLGVSLVGAVVLGTLLLRRGRPGLLVRGMTAAVAGTAGLGAVAAAARGTLTLPAGGAGAAGGGAGACASGTRTPFAGASLDKLEAGFAVATGRTVAGAAVGALAVVGLCWLAVRFPAVGGALRAARWPVAGTAAVCVLGAWALGGPAAAGGVLLTLPLVVGGVLLLGLGVPWSFSADGVLSCVVDGGWSSPGRGALVVLSGAVVLACGVAVAARTGRDRAGGPLRRAAVLAAWLAPVMAAGLTVLALLSRVSVELGVQAFIVAVPVLDVRLAANPWVALGAGLGAGAVAGFTGSLLVDAVRRPTSVGWRT</sequence>
<dbReference type="AlphaFoldDB" id="A0A919S6B2"/>
<comment type="caution">
    <text evidence="2">The sequence shown here is derived from an EMBL/GenBank/DDBJ whole genome shotgun (WGS) entry which is preliminary data.</text>
</comment>
<reference evidence="2" key="1">
    <citation type="submission" date="2021-03" db="EMBL/GenBank/DDBJ databases">
        <title>Whole genome shotgun sequence of Actinoplanes auranticolor NBRC 12245.</title>
        <authorList>
            <person name="Komaki H."/>
            <person name="Tamura T."/>
        </authorList>
    </citation>
    <scope>NUCLEOTIDE SEQUENCE</scope>
    <source>
        <strain evidence="2">NBRC 12245</strain>
    </source>
</reference>
<accession>A0A919S6B2</accession>
<evidence type="ECO:0000256" key="1">
    <source>
        <dbReference type="SAM" id="Phobius"/>
    </source>
</evidence>